<reference evidence="4" key="1">
    <citation type="submission" date="2021-06" db="EMBL/GenBank/DDBJ databases">
        <authorList>
            <person name="Kallberg Y."/>
            <person name="Tangrot J."/>
            <person name="Rosling A."/>
        </authorList>
    </citation>
    <scope>NUCLEOTIDE SEQUENCE</scope>
    <source>
        <strain evidence="4">AZ414A</strain>
    </source>
</reference>
<dbReference type="GO" id="GO:0007166">
    <property type="term" value="P:cell surface receptor signaling pathway"/>
    <property type="evidence" value="ECO:0007669"/>
    <property type="project" value="InterPro"/>
</dbReference>
<dbReference type="GO" id="GO:0004672">
    <property type="term" value="F:protein kinase activity"/>
    <property type="evidence" value="ECO:0007669"/>
    <property type="project" value="InterPro"/>
</dbReference>
<dbReference type="SMART" id="SM00671">
    <property type="entry name" value="SEL1"/>
    <property type="match status" value="3"/>
</dbReference>
<dbReference type="CDD" id="cd21037">
    <property type="entry name" value="MLKL_NTD"/>
    <property type="match status" value="1"/>
</dbReference>
<dbReference type="InterPro" id="IPR008266">
    <property type="entry name" value="Tyr_kinase_AS"/>
</dbReference>
<feature type="coiled-coil region" evidence="1">
    <location>
        <begin position="194"/>
        <end position="221"/>
    </location>
</feature>
<dbReference type="OrthoDB" id="3592354at2759"/>
<keyword evidence="5" id="KW-1185">Reference proteome</keyword>
<feature type="domain" description="Protein kinase" evidence="3">
    <location>
        <begin position="214"/>
        <end position="534"/>
    </location>
</feature>
<keyword evidence="2" id="KW-1133">Transmembrane helix</keyword>
<keyword evidence="2" id="KW-0472">Membrane</keyword>
<accession>A0A9N8W0J5</accession>
<keyword evidence="1" id="KW-0175">Coiled coil</keyword>
<dbReference type="PROSITE" id="PS00109">
    <property type="entry name" value="PROTEIN_KINASE_TYR"/>
    <property type="match status" value="1"/>
</dbReference>
<organism evidence="4 5">
    <name type="scientific">Diversispora eburnea</name>
    <dbReference type="NCBI Taxonomy" id="1213867"/>
    <lineage>
        <taxon>Eukaryota</taxon>
        <taxon>Fungi</taxon>
        <taxon>Fungi incertae sedis</taxon>
        <taxon>Mucoromycota</taxon>
        <taxon>Glomeromycotina</taxon>
        <taxon>Glomeromycetes</taxon>
        <taxon>Diversisporales</taxon>
        <taxon>Diversisporaceae</taxon>
        <taxon>Diversispora</taxon>
    </lineage>
</organism>
<sequence length="691" mass="79042">MSKKDKKKIDFESEGMHFTGDYTMPSTSESMRGHVGNAMSIVSDIIEPFVPLFGTVEKVMESLYTIYENAKCNKKMCGALIDRIEVVEQATKSLQRKKQENAAKFRSEEYYLAWVRFTNVLKNIKVFAKDVTQQSVFQKHLNANAVKEAYDKNINEFEAVCKDLQFSVYMISEEQRKEENDQITNELNLLGWAMNEVSDEVKNISKQINILSEQLNSQKLNSGEIKVLTVDDSELTDPEITNPDNVRGSEKTIVKRIYRGTLQVACKKVKAIDKNESAGSRNVQTQLVILGLLGICPNIITFYGLAKIGQDDYMIFDWAEHGSLKEVYEKCDMSIHTKLRFIYNIFKGLSFIFNSGVLHHDVRCENILVTENPDVKITNFEMSREIKAETTSFSGLNDYVRWLAPEKMLWELINEKVPYKDKSFKEIQELVKSKKREELPSQLNSNPILLELTKLIKQKLRLSYPEILKLLSTLVNRMSLSSPRISPKNDSSDVTDFELDNKRSFSLSSSSHYEIDPEKLPDVDDCVLDDVPTFSIVKPFEDGVKAHREKRYKEAWECFDEHAKLGLSLAKYWKGFYLEKGYHGEKDVMEGLKWLKYAADDGLPDAQLRYASGLINLSKSTGSSENYKTILEYMKKAADGGSETALYNLGDIYFNGKLGAEKDEKKGNEFFDLAALKNPKFMKKHPTQSTQ</sequence>
<name>A0A9N8W0J5_9GLOM</name>
<evidence type="ECO:0000313" key="5">
    <source>
        <dbReference type="Proteomes" id="UP000789706"/>
    </source>
</evidence>
<dbReference type="InterPro" id="IPR053215">
    <property type="entry name" value="TKL_Ser/Thr_kinase"/>
</dbReference>
<dbReference type="PANTHER" id="PTHR45756">
    <property type="entry name" value="PALMITOYLTRANSFERASE"/>
    <property type="match status" value="1"/>
</dbReference>
<protein>
    <submittedName>
        <fullName evidence="4">10220_t:CDS:1</fullName>
    </submittedName>
</protein>
<evidence type="ECO:0000256" key="2">
    <source>
        <dbReference type="SAM" id="Phobius"/>
    </source>
</evidence>
<dbReference type="Gene3D" id="1.25.40.10">
    <property type="entry name" value="Tetratricopeptide repeat domain"/>
    <property type="match status" value="1"/>
</dbReference>
<dbReference type="SMART" id="SM00220">
    <property type="entry name" value="S_TKc"/>
    <property type="match status" value="1"/>
</dbReference>
<dbReference type="SUPFAM" id="SSF81901">
    <property type="entry name" value="HCP-like"/>
    <property type="match status" value="1"/>
</dbReference>
<dbReference type="Proteomes" id="UP000789706">
    <property type="component" value="Unassembled WGS sequence"/>
</dbReference>
<dbReference type="Pfam" id="PF00069">
    <property type="entry name" value="Pkinase"/>
    <property type="match status" value="1"/>
</dbReference>
<dbReference type="InterPro" id="IPR000719">
    <property type="entry name" value="Prot_kinase_dom"/>
</dbReference>
<dbReference type="EMBL" id="CAJVPK010000178">
    <property type="protein sequence ID" value="CAG8467630.1"/>
    <property type="molecule type" value="Genomic_DNA"/>
</dbReference>
<dbReference type="InterPro" id="IPR011990">
    <property type="entry name" value="TPR-like_helical_dom_sf"/>
</dbReference>
<keyword evidence="2" id="KW-0812">Transmembrane</keyword>
<dbReference type="Gene3D" id="1.10.510.10">
    <property type="entry name" value="Transferase(Phosphotransferase) domain 1"/>
    <property type="match status" value="1"/>
</dbReference>
<proteinExistence type="predicted"/>
<dbReference type="InterPro" id="IPR036537">
    <property type="entry name" value="Adaptor_Cbl_N_dom_sf"/>
</dbReference>
<dbReference type="Gene3D" id="1.20.930.20">
    <property type="entry name" value="Adaptor protein Cbl, N-terminal domain"/>
    <property type="match status" value="1"/>
</dbReference>
<gene>
    <name evidence="4" type="ORF">DEBURN_LOCUS2997</name>
</gene>
<dbReference type="PROSITE" id="PS50011">
    <property type="entry name" value="PROTEIN_KINASE_DOM"/>
    <property type="match status" value="1"/>
</dbReference>
<dbReference type="AlphaFoldDB" id="A0A9N8W0J5"/>
<comment type="caution">
    <text evidence="4">The sequence shown here is derived from an EMBL/GenBank/DDBJ whole genome shotgun (WGS) entry which is preliminary data.</text>
</comment>
<dbReference type="InterPro" id="IPR011009">
    <property type="entry name" value="Kinase-like_dom_sf"/>
</dbReference>
<dbReference type="Pfam" id="PF08238">
    <property type="entry name" value="Sel1"/>
    <property type="match status" value="3"/>
</dbReference>
<feature type="transmembrane region" description="Helical" evidence="2">
    <location>
        <begin position="287"/>
        <end position="306"/>
    </location>
</feature>
<evidence type="ECO:0000313" key="4">
    <source>
        <dbReference type="EMBL" id="CAG8467630.1"/>
    </source>
</evidence>
<dbReference type="SUPFAM" id="SSF56112">
    <property type="entry name" value="Protein kinase-like (PK-like)"/>
    <property type="match status" value="1"/>
</dbReference>
<dbReference type="PANTHER" id="PTHR45756:SF1">
    <property type="entry name" value="PROTEIN KINASE DOMAIN CONTAINING PROTEIN"/>
    <property type="match status" value="1"/>
</dbReference>
<evidence type="ECO:0000259" key="3">
    <source>
        <dbReference type="PROSITE" id="PS50011"/>
    </source>
</evidence>
<evidence type="ECO:0000256" key="1">
    <source>
        <dbReference type="SAM" id="Coils"/>
    </source>
</evidence>
<dbReference type="InterPro" id="IPR006597">
    <property type="entry name" value="Sel1-like"/>
</dbReference>
<dbReference type="InterPro" id="IPR059179">
    <property type="entry name" value="MLKL-like_MCAfunc"/>
</dbReference>
<dbReference type="GO" id="GO:0005524">
    <property type="term" value="F:ATP binding"/>
    <property type="evidence" value="ECO:0007669"/>
    <property type="project" value="InterPro"/>
</dbReference>